<feature type="region of interest" description="Disordered" evidence="2">
    <location>
        <begin position="370"/>
        <end position="467"/>
    </location>
</feature>
<comment type="caution">
    <text evidence="3">The sequence shown here is derived from an EMBL/GenBank/DDBJ whole genome shotgun (WGS) entry which is preliminary data.</text>
</comment>
<feature type="compositionally biased region" description="Basic and acidic residues" evidence="2">
    <location>
        <begin position="32"/>
        <end position="55"/>
    </location>
</feature>
<feature type="region of interest" description="Disordered" evidence="2">
    <location>
        <begin position="491"/>
        <end position="514"/>
    </location>
</feature>
<evidence type="ECO:0000313" key="4">
    <source>
        <dbReference type="Proteomes" id="UP000521872"/>
    </source>
</evidence>
<dbReference type="EMBL" id="JAACJL010000031">
    <property type="protein sequence ID" value="KAF4616843.1"/>
    <property type="molecule type" value="Genomic_DNA"/>
</dbReference>
<dbReference type="AlphaFoldDB" id="A0A8H4VNU7"/>
<evidence type="ECO:0000256" key="1">
    <source>
        <dbReference type="SAM" id="Coils"/>
    </source>
</evidence>
<dbReference type="PANTHER" id="PTHR15276:SF0">
    <property type="entry name" value="COILED-COIL DOMAIN-CONTAINING PROTEIN 6"/>
    <property type="match status" value="1"/>
</dbReference>
<feature type="region of interest" description="Disordered" evidence="2">
    <location>
        <begin position="659"/>
        <end position="690"/>
    </location>
</feature>
<organism evidence="3 4">
    <name type="scientific">Agrocybe pediades</name>
    <dbReference type="NCBI Taxonomy" id="84607"/>
    <lineage>
        <taxon>Eukaryota</taxon>
        <taxon>Fungi</taxon>
        <taxon>Dikarya</taxon>
        <taxon>Basidiomycota</taxon>
        <taxon>Agaricomycotina</taxon>
        <taxon>Agaricomycetes</taxon>
        <taxon>Agaricomycetidae</taxon>
        <taxon>Agaricales</taxon>
        <taxon>Agaricineae</taxon>
        <taxon>Strophariaceae</taxon>
        <taxon>Agrocybe</taxon>
    </lineage>
</organism>
<evidence type="ECO:0000256" key="2">
    <source>
        <dbReference type="SAM" id="MobiDB-lite"/>
    </source>
</evidence>
<protein>
    <submittedName>
        <fullName evidence="3">Uncharacterized protein</fullName>
    </submittedName>
</protein>
<accession>A0A8H4VNU7</accession>
<keyword evidence="1" id="KW-0175">Coiled coil</keyword>
<dbReference type="Pfam" id="PF09755">
    <property type="entry name" value="DUF2046"/>
    <property type="match status" value="1"/>
</dbReference>
<evidence type="ECO:0000313" key="3">
    <source>
        <dbReference type="EMBL" id="KAF4616843.1"/>
    </source>
</evidence>
<reference evidence="3 4" key="1">
    <citation type="submission" date="2019-12" db="EMBL/GenBank/DDBJ databases">
        <authorList>
            <person name="Floudas D."/>
            <person name="Bentzer J."/>
            <person name="Ahren D."/>
            <person name="Johansson T."/>
            <person name="Persson P."/>
            <person name="Tunlid A."/>
        </authorList>
    </citation>
    <scope>NUCLEOTIDE SEQUENCE [LARGE SCALE GENOMIC DNA]</scope>
    <source>
        <strain evidence="3 4">CBS 102.39</strain>
    </source>
</reference>
<sequence length="690" mass="73079">MTLSQSSSSSSLYASPIGRFSSGFAMYDLGDVPERYPSSKERDRKTGDSRKHDEELINAYEAEEERIVNVLSKKLEQLREDKIDLENVLEAESESHVNRLSRELGALRRANLELEQRLAERERLHLERDDNRSNSSRDKGKGKGRSESSSSEPDDKPRGKKANSSSNGKYKTSGNAKRPTNGLTRVGSNSRSSTLDGDTTLVALTPITTATLASPSATPLTVSTRNLKQHQQTQGDIANPSPALIFDALRRENEQLRTKLVDMEREYGRVKRLNDVYREELIGLRGKLGLSVDNLIGFTSSDRDPLEHPTHMRSRTGNETHRDSPSPVFVPGTSASTSRNGVAMSYQPRFVHEAAGSSMHANYQHWPLSNGHHLGHGHGSTSSYSNDATGSMSVPIPRPPSQIRHRPLTTAYMGGPFPGVDDDDLEDDMALRRGGTSAHDRGNGGSGGNAENNVISPSPSTPSSVSSASLLYPFSDSSPVTSSVLRNIGSGATGAPGDPASYVSVETDVTSPPSSGSFRMMGMGMMNANMHGMGNGVGMGGMVMGSMGLGAYGVPQRGLSYPSVPPPSLSSSFGSPAMGAVVIGSERGESISPIHSRRGSVAGIASRRGSVNEAGSSTAGRRVVETGSLRRAGSVSIGGRIAETGSLVGNRSRAGSVAVNTAGAGAGPSAESSLTLREAVDEDDGVELTQ</sequence>
<feature type="region of interest" description="Disordered" evidence="2">
    <location>
        <begin position="300"/>
        <end position="340"/>
    </location>
</feature>
<feature type="compositionally biased region" description="Acidic residues" evidence="2">
    <location>
        <begin position="680"/>
        <end position="690"/>
    </location>
</feature>
<feature type="compositionally biased region" description="Polar residues" evidence="2">
    <location>
        <begin position="162"/>
        <end position="175"/>
    </location>
</feature>
<name>A0A8H4VNU7_9AGAR</name>
<feature type="compositionally biased region" description="Basic and acidic residues" evidence="2">
    <location>
        <begin position="124"/>
        <end position="146"/>
    </location>
</feature>
<feature type="region of interest" description="Disordered" evidence="2">
    <location>
        <begin position="31"/>
        <end position="57"/>
    </location>
</feature>
<feature type="compositionally biased region" description="Basic and acidic residues" evidence="2">
    <location>
        <begin position="301"/>
        <end position="324"/>
    </location>
</feature>
<feature type="region of interest" description="Disordered" evidence="2">
    <location>
        <begin position="124"/>
        <end position="197"/>
    </location>
</feature>
<proteinExistence type="predicted"/>
<dbReference type="PANTHER" id="PTHR15276">
    <property type="entry name" value="H4 D10S170 PROTEIN-RELATED"/>
    <property type="match status" value="1"/>
</dbReference>
<feature type="coiled-coil region" evidence="1">
    <location>
        <begin position="246"/>
        <end position="280"/>
    </location>
</feature>
<feature type="compositionally biased region" description="Low complexity" evidence="2">
    <location>
        <begin position="449"/>
        <end position="467"/>
    </location>
</feature>
<dbReference type="Proteomes" id="UP000521872">
    <property type="component" value="Unassembled WGS sequence"/>
</dbReference>
<dbReference type="InterPro" id="IPR019152">
    <property type="entry name" value="DUF2046"/>
</dbReference>
<feature type="compositionally biased region" description="Polar residues" evidence="2">
    <location>
        <begin position="181"/>
        <end position="197"/>
    </location>
</feature>
<keyword evidence="4" id="KW-1185">Reference proteome</keyword>
<gene>
    <name evidence="3" type="ORF">D9613_008682</name>
</gene>